<sequence length="81" mass="8357">MRLSDGGRVQMSAHTSAVQNGGHPLHLLGWSAIRAAVLKPAVLEAVLKPAVYEPAVLEPAVYEPAELGLPALRPAAPGLSA</sequence>
<name>A0ABP5GF03_9ACTN</name>
<reference evidence="2" key="1">
    <citation type="journal article" date="2019" name="Int. J. Syst. Evol. Microbiol.">
        <title>The Global Catalogue of Microorganisms (GCM) 10K type strain sequencing project: providing services to taxonomists for standard genome sequencing and annotation.</title>
        <authorList>
            <consortium name="The Broad Institute Genomics Platform"/>
            <consortium name="The Broad Institute Genome Sequencing Center for Infectious Disease"/>
            <person name="Wu L."/>
            <person name="Ma J."/>
        </authorList>
    </citation>
    <scope>NUCLEOTIDE SEQUENCE [LARGE SCALE GENOMIC DNA]</scope>
    <source>
        <strain evidence="2">JCM 16014</strain>
    </source>
</reference>
<gene>
    <name evidence="1" type="ORF">GCM10009839_55210</name>
</gene>
<proteinExistence type="predicted"/>
<keyword evidence="2" id="KW-1185">Reference proteome</keyword>
<accession>A0ABP5GF03</accession>
<evidence type="ECO:0000313" key="2">
    <source>
        <dbReference type="Proteomes" id="UP001500751"/>
    </source>
</evidence>
<evidence type="ECO:0000313" key="1">
    <source>
        <dbReference type="EMBL" id="GAA2044489.1"/>
    </source>
</evidence>
<dbReference type="Proteomes" id="UP001500751">
    <property type="component" value="Unassembled WGS sequence"/>
</dbReference>
<organism evidence="1 2">
    <name type="scientific">Catenulispora yoronensis</name>
    <dbReference type="NCBI Taxonomy" id="450799"/>
    <lineage>
        <taxon>Bacteria</taxon>
        <taxon>Bacillati</taxon>
        <taxon>Actinomycetota</taxon>
        <taxon>Actinomycetes</taxon>
        <taxon>Catenulisporales</taxon>
        <taxon>Catenulisporaceae</taxon>
        <taxon>Catenulispora</taxon>
    </lineage>
</organism>
<dbReference type="EMBL" id="BAAAQN010000037">
    <property type="protein sequence ID" value="GAA2044489.1"/>
    <property type="molecule type" value="Genomic_DNA"/>
</dbReference>
<protein>
    <submittedName>
        <fullName evidence="1">Uncharacterized protein</fullName>
    </submittedName>
</protein>
<comment type="caution">
    <text evidence="1">The sequence shown here is derived from an EMBL/GenBank/DDBJ whole genome shotgun (WGS) entry which is preliminary data.</text>
</comment>